<dbReference type="OrthoDB" id="10603147at2759"/>
<evidence type="ECO:0000313" key="1">
    <source>
        <dbReference type="EMBL" id="CAG2246545.1"/>
    </source>
</evidence>
<dbReference type="Proteomes" id="UP000683360">
    <property type="component" value="Unassembled WGS sequence"/>
</dbReference>
<sequence>MVVDVQNFELWSSTIDDILNLSMRKTDYPDGTLTKGTVKLLFATVPDVSESKMFKRINCLLDYKFDLSDMPLEDDEKIEMIKKYLTNEQISAKLPESLNFQRNIFPLLCKLSSGKTAEQIIKLFTNHKEVIKHDFLGIKQKNKHQICLIGLCVLLKDLKENVFDEEITSQRDNIIIKNVCLEFDLDISKENHQIENTRRN</sequence>
<name>A0A8S3UWL7_MYTED</name>
<accession>A0A8S3UWL7</accession>
<proteinExistence type="predicted"/>
<evidence type="ECO:0000313" key="2">
    <source>
        <dbReference type="Proteomes" id="UP000683360"/>
    </source>
</evidence>
<keyword evidence="2" id="KW-1185">Reference proteome</keyword>
<reference evidence="1" key="1">
    <citation type="submission" date="2021-03" db="EMBL/GenBank/DDBJ databases">
        <authorList>
            <person name="Bekaert M."/>
        </authorList>
    </citation>
    <scope>NUCLEOTIDE SEQUENCE</scope>
</reference>
<dbReference type="EMBL" id="CAJPWZ010002871">
    <property type="protein sequence ID" value="CAG2246545.1"/>
    <property type="molecule type" value="Genomic_DNA"/>
</dbReference>
<gene>
    <name evidence="1" type="ORF">MEDL_58496</name>
</gene>
<protein>
    <submittedName>
        <fullName evidence="1">Uncharacterized protein</fullName>
    </submittedName>
</protein>
<comment type="caution">
    <text evidence="1">The sequence shown here is derived from an EMBL/GenBank/DDBJ whole genome shotgun (WGS) entry which is preliminary data.</text>
</comment>
<dbReference type="AlphaFoldDB" id="A0A8S3UWL7"/>
<organism evidence="1 2">
    <name type="scientific">Mytilus edulis</name>
    <name type="common">Blue mussel</name>
    <dbReference type="NCBI Taxonomy" id="6550"/>
    <lineage>
        <taxon>Eukaryota</taxon>
        <taxon>Metazoa</taxon>
        <taxon>Spiralia</taxon>
        <taxon>Lophotrochozoa</taxon>
        <taxon>Mollusca</taxon>
        <taxon>Bivalvia</taxon>
        <taxon>Autobranchia</taxon>
        <taxon>Pteriomorphia</taxon>
        <taxon>Mytilida</taxon>
        <taxon>Mytiloidea</taxon>
        <taxon>Mytilidae</taxon>
        <taxon>Mytilinae</taxon>
        <taxon>Mytilus</taxon>
    </lineage>
</organism>